<reference evidence="5" key="1">
    <citation type="journal article" date="2015" name="Int. J. Syst. Evol. Microbiol.">
        <title>Rhizobium alvei sp. nov., isolated from a freshwater river.</title>
        <authorList>
            <person name="Sheu S.Y."/>
            <person name="Huang H.W."/>
            <person name="Young C.C."/>
            <person name="Chen W.M."/>
        </authorList>
    </citation>
    <scope>NUCLEOTIDE SEQUENCE</scope>
    <source>
        <strain evidence="5">TNR-22</strain>
    </source>
</reference>
<comment type="similarity">
    <text evidence="1">Belongs to the 'GDXG' lipolytic enzyme family.</text>
</comment>
<reference evidence="5" key="2">
    <citation type="submission" date="2023-07" db="EMBL/GenBank/DDBJ databases">
        <authorList>
            <person name="Shen H."/>
        </authorList>
    </citation>
    <scope>NUCLEOTIDE SEQUENCE</scope>
    <source>
        <strain evidence="5">TNR-22</strain>
    </source>
</reference>
<evidence type="ECO:0000313" key="6">
    <source>
        <dbReference type="Proteomes" id="UP001174932"/>
    </source>
</evidence>
<organism evidence="5 6">
    <name type="scientific">Rhizobium alvei</name>
    <dbReference type="NCBI Taxonomy" id="1132659"/>
    <lineage>
        <taxon>Bacteria</taxon>
        <taxon>Pseudomonadati</taxon>
        <taxon>Pseudomonadota</taxon>
        <taxon>Alphaproteobacteria</taxon>
        <taxon>Hyphomicrobiales</taxon>
        <taxon>Rhizobiaceae</taxon>
        <taxon>Rhizobium/Agrobacterium group</taxon>
        <taxon>Rhizobium</taxon>
    </lineage>
</organism>
<feature type="active site" evidence="3">
    <location>
        <position position="157"/>
    </location>
</feature>
<evidence type="ECO:0000256" key="3">
    <source>
        <dbReference type="PROSITE-ProRule" id="PRU10038"/>
    </source>
</evidence>
<evidence type="ECO:0000256" key="2">
    <source>
        <dbReference type="ARBA" id="ARBA00022801"/>
    </source>
</evidence>
<dbReference type="RefSeq" id="WP_304374819.1">
    <property type="nucleotide sequence ID" value="NZ_JAUOZU010000002.1"/>
</dbReference>
<sequence>MKPDYDILLDEEMRAYIRKSLEFYPADTTDGSIAFQRRVTNDLARAFHTGNPPDVTSEDSVLALADRNLPIRTYRRQNPDRAATILFFHGGGFIVGGLDSHDDVCAELCGRTGYDLVSVDYRMAPEFAHPAAFEDAVAAYDWLADHFPGRIVLAGDSAGGNLAACVAHARRHHPHPPAGQVLIYPGLGGPRDRGSYRLHAEAPLLTLADVEFCVGLYAGGVDPADPTFQPLADQDFTGLPMTAVFPAECDPLASDGADYQARIKAAGGRVHHRLEQGLVHGHIRSRRLVRRAGEAFDRIVEAVDAFGKGHWPY</sequence>
<comment type="caution">
    <text evidence="5">The sequence shown here is derived from an EMBL/GenBank/DDBJ whole genome shotgun (WGS) entry which is preliminary data.</text>
</comment>
<keyword evidence="6" id="KW-1185">Reference proteome</keyword>
<accession>A0ABT8YGX0</accession>
<dbReference type="GO" id="GO:0016787">
    <property type="term" value="F:hydrolase activity"/>
    <property type="evidence" value="ECO:0007669"/>
    <property type="project" value="UniProtKB-KW"/>
</dbReference>
<evidence type="ECO:0000259" key="4">
    <source>
        <dbReference type="Pfam" id="PF07859"/>
    </source>
</evidence>
<gene>
    <name evidence="5" type="ORF">Q4481_03105</name>
</gene>
<protein>
    <submittedName>
        <fullName evidence="5">Alpha/beta hydrolase</fullName>
    </submittedName>
</protein>
<dbReference type="SUPFAM" id="SSF53474">
    <property type="entry name" value="alpha/beta-Hydrolases"/>
    <property type="match status" value="1"/>
</dbReference>
<feature type="domain" description="Alpha/beta hydrolase fold-3" evidence="4">
    <location>
        <begin position="85"/>
        <end position="282"/>
    </location>
</feature>
<keyword evidence="2 5" id="KW-0378">Hydrolase</keyword>
<dbReference type="PANTHER" id="PTHR48081:SF8">
    <property type="entry name" value="ALPHA_BETA HYDROLASE FOLD-3 DOMAIN-CONTAINING PROTEIN-RELATED"/>
    <property type="match status" value="1"/>
</dbReference>
<dbReference type="Proteomes" id="UP001174932">
    <property type="component" value="Unassembled WGS sequence"/>
</dbReference>
<dbReference type="PANTHER" id="PTHR48081">
    <property type="entry name" value="AB HYDROLASE SUPERFAMILY PROTEIN C4A8.06C"/>
    <property type="match status" value="1"/>
</dbReference>
<dbReference type="Pfam" id="PF07859">
    <property type="entry name" value="Abhydrolase_3"/>
    <property type="match status" value="1"/>
</dbReference>
<evidence type="ECO:0000313" key="5">
    <source>
        <dbReference type="EMBL" id="MDO6962928.1"/>
    </source>
</evidence>
<dbReference type="InterPro" id="IPR029058">
    <property type="entry name" value="AB_hydrolase_fold"/>
</dbReference>
<dbReference type="InterPro" id="IPR033140">
    <property type="entry name" value="Lipase_GDXG_put_SER_AS"/>
</dbReference>
<dbReference type="PROSITE" id="PS01174">
    <property type="entry name" value="LIPASE_GDXG_SER"/>
    <property type="match status" value="1"/>
</dbReference>
<dbReference type="InterPro" id="IPR050300">
    <property type="entry name" value="GDXG_lipolytic_enzyme"/>
</dbReference>
<proteinExistence type="inferred from homology"/>
<dbReference type="EMBL" id="JAUOZU010000002">
    <property type="protein sequence ID" value="MDO6962928.1"/>
    <property type="molecule type" value="Genomic_DNA"/>
</dbReference>
<evidence type="ECO:0000256" key="1">
    <source>
        <dbReference type="ARBA" id="ARBA00010515"/>
    </source>
</evidence>
<name>A0ABT8YGX0_9HYPH</name>
<dbReference type="Gene3D" id="3.40.50.1820">
    <property type="entry name" value="alpha/beta hydrolase"/>
    <property type="match status" value="1"/>
</dbReference>
<dbReference type="InterPro" id="IPR013094">
    <property type="entry name" value="AB_hydrolase_3"/>
</dbReference>